<feature type="compositionally biased region" description="Low complexity" evidence="9">
    <location>
        <begin position="34"/>
        <end position="45"/>
    </location>
</feature>
<dbReference type="InterPro" id="IPR036322">
    <property type="entry name" value="WD40_repeat_dom_sf"/>
</dbReference>
<evidence type="ECO:0000313" key="10">
    <source>
        <dbReference type="EMBL" id="KAF2076037.1"/>
    </source>
</evidence>
<feature type="region of interest" description="Disordered" evidence="9">
    <location>
        <begin position="516"/>
        <end position="558"/>
    </location>
</feature>
<feature type="compositionally biased region" description="Polar residues" evidence="9">
    <location>
        <begin position="480"/>
        <end position="494"/>
    </location>
</feature>
<name>A0A8J4V6P4_9MYCE</name>
<feature type="repeat" description="WD" evidence="8">
    <location>
        <begin position="273"/>
        <end position="314"/>
    </location>
</feature>
<dbReference type="EMBL" id="AJWJ01000075">
    <property type="protein sequence ID" value="KAF2076037.1"/>
    <property type="molecule type" value="Genomic_DNA"/>
</dbReference>
<evidence type="ECO:0000256" key="9">
    <source>
        <dbReference type="SAM" id="MobiDB-lite"/>
    </source>
</evidence>
<feature type="compositionally biased region" description="Low complexity" evidence="9">
    <location>
        <begin position="118"/>
        <end position="172"/>
    </location>
</feature>
<evidence type="ECO:0000256" key="8">
    <source>
        <dbReference type="PROSITE-ProRule" id="PRU00221"/>
    </source>
</evidence>
<dbReference type="PROSITE" id="PS00678">
    <property type="entry name" value="WD_REPEATS_1"/>
    <property type="match status" value="1"/>
</dbReference>
<comment type="subcellular location">
    <subcellularLocation>
        <location evidence="2">Cytoplasm</location>
    </subcellularLocation>
    <subcellularLocation>
        <location evidence="1">Nucleus</location>
    </subcellularLocation>
</comment>
<feature type="compositionally biased region" description="Low complexity" evidence="9">
    <location>
        <begin position="324"/>
        <end position="397"/>
    </location>
</feature>
<feature type="region of interest" description="Disordered" evidence="9">
    <location>
        <begin position="480"/>
        <end position="501"/>
    </location>
</feature>
<dbReference type="Proteomes" id="UP000695562">
    <property type="component" value="Unassembled WGS sequence"/>
</dbReference>
<feature type="region of interest" description="Disordered" evidence="9">
    <location>
        <begin position="188"/>
        <end position="221"/>
    </location>
</feature>
<keyword evidence="4 8" id="KW-0853">WD repeat</keyword>
<keyword evidence="5" id="KW-0677">Repeat</keyword>
<dbReference type="InterPro" id="IPR019775">
    <property type="entry name" value="WD40_repeat_CS"/>
</dbReference>
<protein>
    <recommendedName>
        <fullName evidence="7">WD repeat-containing protein 37</fullName>
    </recommendedName>
</protein>
<dbReference type="GO" id="GO:0005634">
    <property type="term" value="C:nucleus"/>
    <property type="evidence" value="ECO:0007669"/>
    <property type="project" value="UniProtKB-SubCell"/>
</dbReference>
<dbReference type="AlphaFoldDB" id="A0A8J4V6P4"/>
<dbReference type="PANTHER" id="PTHR19855">
    <property type="entry name" value="WD40 REPEAT PROTEIN 12, 37"/>
    <property type="match status" value="1"/>
</dbReference>
<keyword evidence="6" id="KW-0539">Nucleus</keyword>
<evidence type="ECO:0000256" key="3">
    <source>
        <dbReference type="ARBA" id="ARBA00022490"/>
    </source>
</evidence>
<keyword evidence="3" id="KW-0963">Cytoplasm</keyword>
<evidence type="ECO:0000256" key="4">
    <source>
        <dbReference type="ARBA" id="ARBA00022574"/>
    </source>
</evidence>
<dbReference type="Gene3D" id="2.130.10.10">
    <property type="entry name" value="YVTN repeat-like/Quinoprotein amine dehydrogenase"/>
    <property type="match status" value="3"/>
</dbReference>
<dbReference type="InterPro" id="IPR015943">
    <property type="entry name" value="WD40/YVTN_repeat-like_dom_sf"/>
</dbReference>
<gene>
    <name evidence="10" type="ORF">CYY_002651</name>
</gene>
<comment type="caution">
    <text evidence="10">The sequence shown here is derived from an EMBL/GenBank/DDBJ whole genome shotgun (WGS) entry which is preliminary data.</text>
</comment>
<dbReference type="OrthoDB" id="25396at2759"/>
<feature type="region of interest" description="Disordered" evidence="9">
    <location>
        <begin position="307"/>
        <end position="426"/>
    </location>
</feature>
<feature type="compositionally biased region" description="Basic and acidic residues" evidence="9">
    <location>
        <begin position="1"/>
        <end position="19"/>
    </location>
</feature>
<evidence type="ECO:0000256" key="5">
    <source>
        <dbReference type="ARBA" id="ARBA00022737"/>
    </source>
</evidence>
<feature type="region of interest" description="Disordered" evidence="9">
    <location>
        <begin position="1"/>
        <end position="67"/>
    </location>
</feature>
<accession>A0A8J4V6P4</accession>
<proteinExistence type="predicted"/>
<evidence type="ECO:0000256" key="6">
    <source>
        <dbReference type="ARBA" id="ARBA00023242"/>
    </source>
</evidence>
<feature type="region of interest" description="Disordered" evidence="9">
    <location>
        <begin position="116"/>
        <end position="172"/>
    </location>
</feature>
<dbReference type="InterPro" id="IPR001680">
    <property type="entry name" value="WD40_rpt"/>
</dbReference>
<dbReference type="SMART" id="SM00320">
    <property type="entry name" value="WD40"/>
    <property type="match status" value="7"/>
</dbReference>
<dbReference type="GO" id="GO:0005737">
    <property type="term" value="C:cytoplasm"/>
    <property type="evidence" value="ECO:0007669"/>
    <property type="project" value="UniProtKB-SubCell"/>
</dbReference>
<feature type="compositionally biased region" description="Low complexity" evidence="9">
    <location>
        <begin position="202"/>
        <end position="214"/>
    </location>
</feature>
<keyword evidence="11" id="KW-1185">Reference proteome</keyword>
<feature type="compositionally biased region" description="Basic residues" evidence="9">
    <location>
        <begin position="191"/>
        <end position="201"/>
    </location>
</feature>
<sequence>MEHQRQQQEKKDNASKFKEPGLNSSTGIQPYVPQQQQQQQNQQIQHHQRQSSTGNSPPSYPSNVIDLPSKERFKELLYRIEKEYEILWEENQELKLKYGLISKPSPAPQLLISHMGMITNPNTPQPQPQIQSQSQSLQPHSHLQSQSQQQKTVQPSHSSSSSSSNKKQSKPQNESIYYEIFNNLGSGKTKISSKSKEKKQKSSTTQSSKSSKNNPSKRDGSHKWIRAREYLGHRDGIWDISASPWDLFQFATASFDRTARIWSVDGSKIPIVYTAHTGTVNSIRYHPNERFLCTASGDKTIHVIKLPNERNSHSGIKSPLPFHNKQNQQHNQQKQQQQQYQKNQHQYQQQSQQKPQHQQQQQQYQPYQQPHQQPHQQIPPSISPQQQSGSPVPQQPKTNTFLDDNSDIDSISSVNDNDFDYQPPQETGEKLKLWTPLLEKGTPPPQVIVDNRHHRHPSLTTQQHTSGFATSFEMENMENSAPNVQPFTPQSPSSFHGGDDFKIESAFSNPIVNTYNNNNNNNFNNNNNNNFNNNNNNKSINNNNNNKNNSKSHQITSTTNTSNYVGATIPEPTYITIRTPFLELKGHSAPVVAANWISSTSIFSSSWDNTVRWWSTESGKSISHVSVFPRGDKHRYKMTNATSNPSSSTNSLTSSTDGVVRVWDSRTPSACVESFNSGQESINTAIYTSDGCNIVTSSEDKTVRVYDIRQSKDCKTSIRCPYSINRVSVSGKGIIAIPQDDGRVSVYNIYGNRKGKMRDQYKYGHKCMATATAWSSDDSVIFSSGFDRKTISWACTELY</sequence>
<evidence type="ECO:0000256" key="2">
    <source>
        <dbReference type="ARBA" id="ARBA00004496"/>
    </source>
</evidence>
<feature type="compositionally biased region" description="Low complexity" evidence="9">
    <location>
        <begin position="516"/>
        <end position="549"/>
    </location>
</feature>
<dbReference type="SUPFAM" id="SSF50978">
    <property type="entry name" value="WD40 repeat-like"/>
    <property type="match status" value="1"/>
</dbReference>
<evidence type="ECO:0000256" key="7">
    <source>
        <dbReference type="ARBA" id="ARBA00040954"/>
    </source>
</evidence>
<organism evidence="10 11">
    <name type="scientific">Polysphondylium violaceum</name>
    <dbReference type="NCBI Taxonomy" id="133409"/>
    <lineage>
        <taxon>Eukaryota</taxon>
        <taxon>Amoebozoa</taxon>
        <taxon>Evosea</taxon>
        <taxon>Eumycetozoa</taxon>
        <taxon>Dictyostelia</taxon>
        <taxon>Dictyosteliales</taxon>
        <taxon>Dictyosteliaceae</taxon>
        <taxon>Polysphondylium</taxon>
    </lineage>
</organism>
<dbReference type="Pfam" id="PF00400">
    <property type="entry name" value="WD40"/>
    <property type="match status" value="4"/>
</dbReference>
<dbReference type="PANTHER" id="PTHR19855:SF12">
    <property type="entry name" value="WD REPEAT-CONTAINING PROTEIN 37"/>
    <property type="match status" value="1"/>
</dbReference>
<feature type="repeat" description="WD" evidence="8">
    <location>
        <begin position="584"/>
        <end position="624"/>
    </location>
</feature>
<evidence type="ECO:0000256" key="1">
    <source>
        <dbReference type="ARBA" id="ARBA00004123"/>
    </source>
</evidence>
<reference evidence="10" key="1">
    <citation type="submission" date="2020-01" db="EMBL/GenBank/DDBJ databases">
        <title>Development of genomics and gene disruption for Polysphondylium violaceum indicates a role for the polyketide synthase stlB in stalk morphogenesis.</title>
        <authorList>
            <person name="Narita B."/>
            <person name="Kawabe Y."/>
            <person name="Kin K."/>
            <person name="Saito T."/>
            <person name="Gibbs R."/>
            <person name="Kuspa A."/>
            <person name="Muzny D."/>
            <person name="Queller D."/>
            <person name="Richards S."/>
            <person name="Strassman J."/>
            <person name="Sucgang R."/>
            <person name="Worley K."/>
            <person name="Schaap P."/>
        </authorList>
    </citation>
    <scope>NUCLEOTIDE SEQUENCE</scope>
    <source>
        <strain evidence="10">QSvi11</strain>
    </source>
</reference>
<dbReference type="PROSITE" id="PS50082">
    <property type="entry name" value="WD_REPEATS_2"/>
    <property type="match status" value="3"/>
</dbReference>
<evidence type="ECO:0000313" key="11">
    <source>
        <dbReference type="Proteomes" id="UP000695562"/>
    </source>
</evidence>
<feature type="repeat" description="WD" evidence="8">
    <location>
        <begin position="675"/>
        <end position="716"/>
    </location>
</feature>